<dbReference type="InterPro" id="IPR045540">
    <property type="entry name" value="YegS/DAGK_C"/>
</dbReference>
<evidence type="ECO:0000313" key="7">
    <source>
        <dbReference type="Proteomes" id="UP000480178"/>
    </source>
</evidence>
<keyword evidence="3" id="KW-0418">Kinase</keyword>
<feature type="domain" description="DAGKc" evidence="5">
    <location>
        <begin position="3"/>
        <end position="133"/>
    </location>
</feature>
<dbReference type="Pfam" id="PF19279">
    <property type="entry name" value="YegS_C"/>
    <property type="match status" value="1"/>
</dbReference>
<keyword evidence="7" id="KW-1185">Reference proteome</keyword>
<evidence type="ECO:0000313" key="6">
    <source>
        <dbReference type="EMBL" id="QHT70136.1"/>
    </source>
</evidence>
<reference evidence="6 7" key="1">
    <citation type="submission" date="2020-01" db="EMBL/GenBank/DDBJ databases">
        <authorList>
            <person name="Kim M.K."/>
        </authorList>
    </citation>
    <scope>NUCLEOTIDE SEQUENCE [LARGE SCALE GENOMIC DNA]</scope>
    <source>
        <strain evidence="6 7">172606-1</strain>
    </source>
</reference>
<dbReference type="PANTHER" id="PTHR12358">
    <property type="entry name" value="SPHINGOSINE KINASE"/>
    <property type="match status" value="1"/>
</dbReference>
<dbReference type="InterPro" id="IPR016064">
    <property type="entry name" value="NAD/diacylglycerol_kinase_sf"/>
</dbReference>
<dbReference type="Gene3D" id="3.40.50.10330">
    <property type="entry name" value="Probable inorganic polyphosphate/atp-NAD kinase, domain 1"/>
    <property type="match status" value="1"/>
</dbReference>
<dbReference type="GO" id="GO:0005886">
    <property type="term" value="C:plasma membrane"/>
    <property type="evidence" value="ECO:0007669"/>
    <property type="project" value="TreeGrafter"/>
</dbReference>
<dbReference type="Gene3D" id="2.60.200.40">
    <property type="match status" value="1"/>
</dbReference>
<dbReference type="PROSITE" id="PS50146">
    <property type="entry name" value="DAGK"/>
    <property type="match status" value="1"/>
</dbReference>
<dbReference type="Proteomes" id="UP000480178">
    <property type="component" value="Chromosome"/>
</dbReference>
<dbReference type="KEGG" id="rhoz:GXP67_27555"/>
<protein>
    <recommendedName>
        <fullName evidence="5">DAGKc domain-containing protein</fullName>
    </recommendedName>
</protein>
<keyword evidence="1" id="KW-0808">Transferase</keyword>
<dbReference type="InterPro" id="IPR001206">
    <property type="entry name" value="Diacylglycerol_kinase_cat_dom"/>
</dbReference>
<name>A0A6C0GPZ7_9BACT</name>
<keyword evidence="2" id="KW-0547">Nucleotide-binding</keyword>
<dbReference type="RefSeq" id="WP_162446119.1">
    <property type="nucleotide sequence ID" value="NZ_CP048222.1"/>
</dbReference>
<organism evidence="6 7">
    <name type="scientific">Rhodocytophaga rosea</name>
    <dbReference type="NCBI Taxonomy" id="2704465"/>
    <lineage>
        <taxon>Bacteria</taxon>
        <taxon>Pseudomonadati</taxon>
        <taxon>Bacteroidota</taxon>
        <taxon>Cytophagia</taxon>
        <taxon>Cytophagales</taxon>
        <taxon>Rhodocytophagaceae</taxon>
        <taxon>Rhodocytophaga</taxon>
    </lineage>
</organism>
<proteinExistence type="predicted"/>
<dbReference type="Pfam" id="PF00781">
    <property type="entry name" value="DAGK_cat"/>
    <property type="match status" value="1"/>
</dbReference>
<dbReference type="GO" id="GO:0016301">
    <property type="term" value="F:kinase activity"/>
    <property type="evidence" value="ECO:0007669"/>
    <property type="project" value="UniProtKB-KW"/>
</dbReference>
<sequence length="294" mass="32645">MNQGPKKLVFVINPISGGLDKDNAEAHIKGFCMHHKIDAHIYRTTGDEDEAHILDICQKQKPEAVVAVGGDGTVNLVGTMLIGRNLPMGIIPLGSGNGLSKDLKIPQDFDEALQVVGKFKVKTIDTLKINNIPSLHLSDVGFNALIVKRFSEGDRRGPGAYAWNLMKEYVGYQPKEYKIVTDKETYEGKAFMVTIANANMFGSNATINPDGEVDDGIFEICILTEFPKTAGINILYQMYRTDINESLYSNIFKCKYATIYNIEKELVQIDGEPVEPEEKLDVRILPHSLQVILP</sequence>
<dbReference type="InterPro" id="IPR050187">
    <property type="entry name" value="Lipid_Phosphate_FormReg"/>
</dbReference>
<evidence type="ECO:0000256" key="3">
    <source>
        <dbReference type="ARBA" id="ARBA00022777"/>
    </source>
</evidence>
<evidence type="ECO:0000259" key="5">
    <source>
        <dbReference type="PROSITE" id="PS50146"/>
    </source>
</evidence>
<evidence type="ECO:0000256" key="1">
    <source>
        <dbReference type="ARBA" id="ARBA00022679"/>
    </source>
</evidence>
<accession>A0A6C0GPZ7</accession>
<evidence type="ECO:0000256" key="4">
    <source>
        <dbReference type="ARBA" id="ARBA00022840"/>
    </source>
</evidence>
<dbReference type="AlphaFoldDB" id="A0A6C0GPZ7"/>
<dbReference type="SUPFAM" id="SSF111331">
    <property type="entry name" value="NAD kinase/diacylglycerol kinase-like"/>
    <property type="match status" value="1"/>
</dbReference>
<gene>
    <name evidence="6" type="ORF">GXP67_27555</name>
</gene>
<dbReference type="EMBL" id="CP048222">
    <property type="protein sequence ID" value="QHT70136.1"/>
    <property type="molecule type" value="Genomic_DNA"/>
</dbReference>
<keyword evidence="4" id="KW-0067">ATP-binding</keyword>
<dbReference type="PANTHER" id="PTHR12358:SF106">
    <property type="entry name" value="LIPID KINASE YEGS"/>
    <property type="match status" value="1"/>
</dbReference>
<evidence type="ECO:0000256" key="2">
    <source>
        <dbReference type="ARBA" id="ARBA00022741"/>
    </source>
</evidence>
<dbReference type="SMART" id="SM00046">
    <property type="entry name" value="DAGKc"/>
    <property type="match status" value="1"/>
</dbReference>
<dbReference type="InterPro" id="IPR017438">
    <property type="entry name" value="ATP-NAD_kinase_N"/>
</dbReference>
<dbReference type="GO" id="GO:0005524">
    <property type="term" value="F:ATP binding"/>
    <property type="evidence" value="ECO:0007669"/>
    <property type="project" value="UniProtKB-KW"/>
</dbReference>